<dbReference type="Gramene" id="MELO3C031030.2.1">
    <property type="protein sequence ID" value="MELO3C031030.2.1"/>
    <property type="gene ID" value="MELO3C031030.2"/>
</dbReference>
<dbReference type="AlphaFoldDB" id="A0A9I9EAD4"/>
<name>A0A9I9EAD4_CUCME</name>
<organism evidence="2">
    <name type="scientific">Cucumis melo</name>
    <name type="common">Muskmelon</name>
    <dbReference type="NCBI Taxonomy" id="3656"/>
    <lineage>
        <taxon>Eukaryota</taxon>
        <taxon>Viridiplantae</taxon>
        <taxon>Streptophyta</taxon>
        <taxon>Embryophyta</taxon>
        <taxon>Tracheophyta</taxon>
        <taxon>Spermatophyta</taxon>
        <taxon>Magnoliopsida</taxon>
        <taxon>eudicotyledons</taxon>
        <taxon>Gunneridae</taxon>
        <taxon>Pentapetalae</taxon>
        <taxon>rosids</taxon>
        <taxon>fabids</taxon>
        <taxon>Cucurbitales</taxon>
        <taxon>Cucurbitaceae</taxon>
        <taxon>Benincaseae</taxon>
        <taxon>Cucumis</taxon>
    </lineage>
</organism>
<sequence>GRPRSPDKPCTFAFRTPKEDKKSNSSPETESHCRQAKFYGLCERRRWGRRFRREPQQWRRRSSRWCRRRRRLQRRRPRWKFSCDCGCFGGGIGSTVLLGGWRAEKGQWRAIV</sequence>
<evidence type="ECO:0000256" key="1">
    <source>
        <dbReference type="SAM" id="MobiDB-lite"/>
    </source>
</evidence>
<evidence type="ECO:0000313" key="2">
    <source>
        <dbReference type="EnsemblPlants" id="MELO3C031030.2.1"/>
    </source>
</evidence>
<reference evidence="2" key="1">
    <citation type="submission" date="2023-03" db="UniProtKB">
        <authorList>
            <consortium name="EnsemblPlants"/>
        </authorList>
    </citation>
    <scope>IDENTIFICATION</scope>
</reference>
<protein>
    <submittedName>
        <fullName evidence="2">Uncharacterized protein</fullName>
    </submittedName>
</protein>
<feature type="compositionally biased region" description="Basic and acidic residues" evidence="1">
    <location>
        <begin position="16"/>
        <end position="31"/>
    </location>
</feature>
<dbReference type="EnsemblPlants" id="MELO3C031030.2.1">
    <property type="protein sequence ID" value="MELO3C031030.2.1"/>
    <property type="gene ID" value="MELO3C031030.2"/>
</dbReference>
<proteinExistence type="predicted"/>
<accession>A0A9I9EAD4</accession>
<feature type="region of interest" description="Disordered" evidence="1">
    <location>
        <begin position="1"/>
        <end position="31"/>
    </location>
</feature>